<evidence type="ECO:0000313" key="2">
    <source>
        <dbReference type="Proteomes" id="UP000013893"/>
    </source>
</evidence>
<dbReference type="KEGG" id="saal:L336_0235"/>
<keyword evidence="2" id="KW-1185">Reference proteome</keyword>
<accession>R4PM49</accession>
<dbReference type="EMBL" id="CP005957">
    <property type="protein sequence ID" value="AGL61944.1"/>
    <property type="molecule type" value="Genomic_DNA"/>
</dbReference>
<dbReference type="AlphaFoldDB" id="R4PM49"/>
<name>R4PM49_9BACT</name>
<proteinExistence type="predicted"/>
<reference evidence="1 2" key="1">
    <citation type="journal article" date="2013" name="Nat. Biotechnol.">
        <title>Genome sequences of rare, uncultured bacteria obtained by differential coverage binning of multiple metagenomes.</title>
        <authorList>
            <person name="Albertsen M."/>
            <person name="Hugenholtz P."/>
            <person name="Skarshewski A."/>
            <person name="Nielsen K.L."/>
            <person name="Tyson G.W."/>
            <person name="Nielsen P.H."/>
        </authorList>
    </citation>
    <scope>NUCLEOTIDE SEQUENCE [LARGE SCALE GENOMIC DNA]</scope>
    <source>
        <strain evidence="1">TM71</strain>
    </source>
</reference>
<organism evidence="1 2">
    <name type="scientific">Candidatus Saccharimonas aalborgensis</name>
    <dbReference type="NCBI Taxonomy" id="1332188"/>
    <lineage>
        <taxon>Bacteria</taxon>
        <taxon>Candidatus Saccharimonadota</taxon>
        <taxon>Candidatus Saccharimonadia</taxon>
        <taxon>Candidatus Saccharimonadales</taxon>
        <taxon>Candidatus Saccharimonadaceae</taxon>
        <taxon>Candidatus Saccharimonas</taxon>
    </lineage>
</organism>
<evidence type="ECO:0000313" key="1">
    <source>
        <dbReference type="EMBL" id="AGL61944.1"/>
    </source>
</evidence>
<gene>
    <name evidence="1" type="ORF">L336_0235</name>
</gene>
<protein>
    <submittedName>
        <fullName evidence="1">Uncharacterized protein</fullName>
    </submittedName>
</protein>
<dbReference type="Proteomes" id="UP000013893">
    <property type="component" value="Chromosome"/>
</dbReference>
<sequence>MGPGVATQKNSLVLSFTINSGVFYRRT</sequence>
<dbReference type="HOGENOM" id="CLU_3414617_0_0_0"/>